<organism evidence="2 3">
    <name type="scientific">Hoeflea alexandrii</name>
    <dbReference type="NCBI Taxonomy" id="288436"/>
    <lineage>
        <taxon>Bacteria</taxon>
        <taxon>Pseudomonadati</taxon>
        <taxon>Pseudomonadota</taxon>
        <taxon>Alphaproteobacteria</taxon>
        <taxon>Hyphomicrobiales</taxon>
        <taxon>Rhizobiaceae</taxon>
        <taxon>Hoeflea</taxon>
    </lineage>
</organism>
<comment type="caution">
    <text evidence="2">The sequence shown here is derived from an EMBL/GenBank/DDBJ whole genome shotgun (WGS) entry which is preliminary data.</text>
</comment>
<keyword evidence="1" id="KW-0472">Membrane</keyword>
<feature type="transmembrane region" description="Helical" evidence="1">
    <location>
        <begin position="190"/>
        <end position="208"/>
    </location>
</feature>
<feature type="transmembrane region" description="Helical" evidence="1">
    <location>
        <begin position="229"/>
        <end position="248"/>
    </location>
</feature>
<dbReference type="Proteomes" id="UP001320715">
    <property type="component" value="Unassembled WGS sequence"/>
</dbReference>
<reference evidence="2 3" key="1">
    <citation type="submission" date="2020-01" db="EMBL/GenBank/DDBJ databases">
        <title>Genomes of bacteria type strains.</title>
        <authorList>
            <person name="Chen J."/>
            <person name="Zhu S."/>
            <person name="Yang J."/>
        </authorList>
    </citation>
    <scope>NUCLEOTIDE SEQUENCE [LARGE SCALE GENOMIC DNA]</scope>
    <source>
        <strain evidence="2 3">DSM 16655</strain>
    </source>
</reference>
<evidence type="ECO:0000313" key="2">
    <source>
        <dbReference type="EMBL" id="MCO6407141.1"/>
    </source>
</evidence>
<feature type="transmembrane region" description="Helical" evidence="1">
    <location>
        <begin position="260"/>
        <end position="282"/>
    </location>
</feature>
<feature type="transmembrane region" description="Helical" evidence="1">
    <location>
        <begin position="138"/>
        <end position="155"/>
    </location>
</feature>
<name>A0ABT1CLR0_9HYPH</name>
<keyword evidence="1" id="KW-0812">Transmembrane</keyword>
<evidence type="ECO:0000256" key="1">
    <source>
        <dbReference type="SAM" id="Phobius"/>
    </source>
</evidence>
<dbReference type="RefSeq" id="WP_252914570.1">
    <property type="nucleotide sequence ID" value="NZ_JAAAML010000001.1"/>
</dbReference>
<feature type="transmembrane region" description="Helical" evidence="1">
    <location>
        <begin position="44"/>
        <end position="61"/>
    </location>
</feature>
<keyword evidence="3" id="KW-1185">Reference proteome</keyword>
<gene>
    <name evidence="2" type="ORF">GTW23_03050</name>
</gene>
<dbReference type="EMBL" id="JAAAML010000001">
    <property type="protein sequence ID" value="MCO6407141.1"/>
    <property type="molecule type" value="Genomic_DNA"/>
</dbReference>
<proteinExistence type="predicted"/>
<dbReference type="Pfam" id="PF10067">
    <property type="entry name" value="DUF2306"/>
    <property type="match status" value="1"/>
</dbReference>
<evidence type="ECO:0000313" key="3">
    <source>
        <dbReference type="Proteomes" id="UP001320715"/>
    </source>
</evidence>
<keyword evidence="1" id="KW-1133">Transmembrane helix</keyword>
<feature type="transmembrane region" description="Helical" evidence="1">
    <location>
        <begin position="167"/>
        <end position="184"/>
    </location>
</feature>
<sequence>MTLEPLLTASPAIQFHVATVVPAALIGGIMLLMRKGTSLHRMAGRLWIALMVLTALSSFFIHEIKLIGGFSPIHILSVVVLVSAAEVIRSARRRDFVRHQRVVKSLYFGAIGIAGLFTLLPGRIMHEVVFAPGRGDGAPVWVWPLLVALVALGISRMRDREMPVWRLLLLPAFLVSVSVLTVFFGGLNAAALLALTAGMVLGAMAGWWTMRDVEVHRLAGNRVRVSGEFVSLMAILVIFASRFAAGMLEATGSSLQELPGVAELFVLIPVLFAALMAARALAQAGFNPLRFKGRQLTSETQC</sequence>
<accession>A0ABT1CLR0</accession>
<feature type="transmembrane region" description="Helical" evidence="1">
    <location>
        <begin position="12"/>
        <end position="32"/>
    </location>
</feature>
<feature type="transmembrane region" description="Helical" evidence="1">
    <location>
        <begin position="67"/>
        <end position="85"/>
    </location>
</feature>
<feature type="transmembrane region" description="Helical" evidence="1">
    <location>
        <begin position="106"/>
        <end position="126"/>
    </location>
</feature>
<dbReference type="InterPro" id="IPR018750">
    <property type="entry name" value="DUF2306_membrane"/>
</dbReference>
<protein>
    <submittedName>
        <fullName evidence="2">DUF2306 domain-containing protein</fullName>
    </submittedName>
</protein>